<dbReference type="AlphaFoldDB" id="A0A1J1IX33"/>
<evidence type="ECO:0000313" key="1">
    <source>
        <dbReference type="EMBL" id="CRL04711.1"/>
    </source>
</evidence>
<accession>A0A1J1IX33</accession>
<evidence type="ECO:0000313" key="2">
    <source>
        <dbReference type="Proteomes" id="UP000183832"/>
    </source>
</evidence>
<keyword evidence="2" id="KW-1185">Reference proteome</keyword>
<protein>
    <submittedName>
        <fullName evidence="1">CLUMA_CG017771, isoform A</fullName>
    </submittedName>
</protein>
<gene>
    <name evidence="1" type="ORF">CLUMA_CG017771</name>
</gene>
<sequence length="119" mass="14397">MRQLVLLLMLRERSFHLRMQDRKESKKTQCFNPLMLVQFRLRFVHVGEIWEKPTDKNSEEKLCFDVCKKSFYANGCGIRKINKEPEKYRKKKENEKTFENDFVAESTTNKTKLQVYNIK</sequence>
<reference evidence="1 2" key="1">
    <citation type="submission" date="2015-04" db="EMBL/GenBank/DDBJ databases">
        <authorList>
            <person name="Syromyatnikov M.Y."/>
            <person name="Popov V.N."/>
        </authorList>
    </citation>
    <scope>NUCLEOTIDE SEQUENCE [LARGE SCALE GENOMIC DNA]</scope>
</reference>
<dbReference type="EMBL" id="CVRI01000063">
    <property type="protein sequence ID" value="CRL04711.1"/>
    <property type="molecule type" value="Genomic_DNA"/>
</dbReference>
<name>A0A1J1IX33_9DIPT</name>
<organism evidence="1 2">
    <name type="scientific">Clunio marinus</name>
    <dbReference type="NCBI Taxonomy" id="568069"/>
    <lineage>
        <taxon>Eukaryota</taxon>
        <taxon>Metazoa</taxon>
        <taxon>Ecdysozoa</taxon>
        <taxon>Arthropoda</taxon>
        <taxon>Hexapoda</taxon>
        <taxon>Insecta</taxon>
        <taxon>Pterygota</taxon>
        <taxon>Neoptera</taxon>
        <taxon>Endopterygota</taxon>
        <taxon>Diptera</taxon>
        <taxon>Nematocera</taxon>
        <taxon>Chironomoidea</taxon>
        <taxon>Chironomidae</taxon>
        <taxon>Clunio</taxon>
    </lineage>
</organism>
<dbReference type="Proteomes" id="UP000183832">
    <property type="component" value="Unassembled WGS sequence"/>
</dbReference>
<proteinExistence type="predicted"/>